<dbReference type="STRING" id="126957.T1J3Z9"/>
<dbReference type="AlphaFoldDB" id="T1J3Z9"/>
<dbReference type="GO" id="GO:0000785">
    <property type="term" value="C:chromatin"/>
    <property type="evidence" value="ECO:0007669"/>
    <property type="project" value="TreeGrafter"/>
</dbReference>
<dbReference type="PhylomeDB" id="T1J3Z9"/>
<evidence type="ECO:0000256" key="1">
    <source>
        <dbReference type="ARBA" id="ARBA00004123"/>
    </source>
</evidence>
<reference evidence="6" key="2">
    <citation type="submission" date="2015-02" db="UniProtKB">
        <authorList>
            <consortium name="EnsemblMetazoa"/>
        </authorList>
    </citation>
    <scope>IDENTIFICATION</scope>
</reference>
<dbReference type="PANTHER" id="PTHR12663:SF0">
    <property type="entry name" value="PRECOCIOUS DISSOCIATION OF SISTERS 5, ISOFORM A"/>
    <property type="match status" value="1"/>
</dbReference>
<evidence type="ECO:0000256" key="2">
    <source>
        <dbReference type="ARBA" id="ARBA00022618"/>
    </source>
</evidence>
<evidence type="ECO:0000256" key="3">
    <source>
        <dbReference type="ARBA" id="ARBA00022776"/>
    </source>
</evidence>
<dbReference type="GO" id="GO:0051301">
    <property type="term" value="P:cell division"/>
    <property type="evidence" value="ECO:0007669"/>
    <property type="project" value="UniProtKB-KW"/>
</dbReference>
<dbReference type="Pfam" id="PF20168">
    <property type="entry name" value="PDS5"/>
    <property type="match status" value="1"/>
</dbReference>
<dbReference type="GO" id="GO:0005634">
    <property type="term" value="C:nucleus"/>
    <property type="evidence" value="ECO:0007669"/>
    <property type="project" value="UniProtKB-SubCell"/>
</dbReference>
<evidence type="ECO:0000313" key="6">
    <source>
        <dbReference type="EnsemblMetazoa" id="SMAR008325-PA"/>
    </source>
</evidence>
<keyword evidence="5" id="KW-0131">Cell cycle</keyword>
<evidence type="ECO:0000256" key="5">
    <source>
        <dbReference type="ARBA" id="ARBA00023306"/>
    </source>
</evidence>
<dbReference type="EMBL" id="JH431832">
    <property type="status" value="NOT_ANNOTATED_CDS"/>
    <property type="molecule type" value="Genomic_DNA"/>
</dbReference>
<dbReference type="Gene3D" id="1.25.10.10">
    <property type="entry name" value="Leucine-rich Repeat Variant"/>
    <property type="match status" value="1"/>
</dbReference>
<dbReference type="SUPFAM" id="SSF48371">
    <property type="entry name" value="ARM repeat"/>
    <property type="match status" value="1"/>
</dbReference>
<proteinExistence type="predicted"/>
<dbReference type="InterPro" id="IPR039776">
    <property type="entry name" value="Pds5"/>
</dbReference>
<keyword evidence="7" id="KW-1185">Reference proteome</keyword>
<organism evidence="6 7">
    <name type="scientific">Strigamia maritima</name>
    <name type="common">European centipede</name>
    <name type="synonym">Geophilus maritimus</name>
    <dbReference type="NCBI Taxonomy" id="126957"/>
    <lineage>
        <taxon>Eukaryota</taxon>
        <taxon>Metazoa</taxon>
        <taxon>Ecdysozoa</taxon>
        <taxon>Arthropoda</taxon>
        <taxon>Myriapoda</taxon>
        <taxon>Chilopoda</taxon>
        <taxon>Pleurostigmophora</taxon>
        <taxon>Geophilomorpha</taxon>
        <taxon>Linotaeniidae</taxon>
        <taxon>Strigamia</taxon>
    </lineage>
</organism>
<dbReference type="GO" id="GO:0007064">
    <property type="term" value="P:mitotic sister chromatid cohesion"/>
    <property type="evidence" value="ECO:0007669"/>
    <property type="project" value="InterPro"/>
</dbReference>
<dbReference type="EnsemblMetazoa" id="SMAR008325-RA">
    <property type="protein sequence ID" value="SMAR008325-PA"/>
    <property type="gene ID" value="SMAR008325"/>
</dbReference>
<accession>T1J3Z9</accession>
<protein>
    <submittedName>
        <fullName evidence="6">Uncharacterized protein</fullName>
    </submittedName>
</protein>
<dbReference type="OMA" id="YPPAYNM"/>
<dbReference type="GO" id="GO:0006281">
    <property type="term" value="P:DNA repair"/>
    <property type="evidence" value="ECO:0007669"/>
    <property type="project" value="TreeGrafter"/>
</dbReference>
<dbReference type="InterPro" id="IPR016024">
    <property type="entry name" value="ARM-type_fold"/>
</dbReference>
<keyword evidence="3" id="KW-0498">Mitosis</keyword>
<evidence type="ECO:0000256" key="4">
    <source>
        <dbReference type="ARBA" id="ARBA00023242"/>
    </source>
</evidence>
<comment type="subcellular location">
    <subcellularLocation>
        <location evidence="1">Nucleus</location>
    </subcellularLocation>
</comment>
<name>T1J3Z9_STRMM</name>
<dbReference type="CDD" id="cd19953">
    <property type="entry name" value="PDS5"/>
    <property type="match status" value="1"/>
</dbReference>
<evidence type="ECO:0000313" key="7">
    <source>
        <dbReference type="Proteomes" id="UP000014500"/>
    </source>
</evidence>
<dbReference type="PANTHER" id="PTHR12663">
    <property type="entry name" value="ANDROGEN INDUCED INHIBITOR OF PROLIFERATION AS3 / PDS5-RELATED"/>
    <property type="match status" value="1"/>
</dbReference>
<dbReference type="Proteomes" id="UP000014500">
    <property type="component" value="Unassembled WGS sequence"/>
</dbReference>
<sequence length="1138" mass="131067">MPPKIQQPQKIVYPLGVKDISDDLGVDELVRRLKTCAQSFQSMNQDDDNKNYVILAIHLAQEAFLEHSSKDVRLLIACCIADVFRVYAPDAPYKDPEHLKAIFIFLIHQLRGLEDPKDPAFKRYFYLLENLAWVKSFNICIELDDNQEIFCQLFKLLFKIVNDDHSTKVKNFMLDMMCPLISEADSVSQELLDVILSNIIEPRKTQNKNAYNLAKDLLKRTAPTIEPYIQAFFNNSLILGKAPDTDIGKHLYDLIYELNSISPSVLLAVLPQLEFKLKSNDEKERLDVTRLLARMFSDKDSELAVQHQSLWNCFLGRFNDISVAVRTRCVQYSMHFLLNHPELTKDITEQLKLRQHDPEETVRYEVVMAIVSAAKKDFSSVSEELLTFVKERTLDKKFKIRKEALLGLSVIYKQCMTTGGLSKQTVDCVSWIKNKVLHVYYQTALEDRLLVERILHTCLVPYQLDTEDRMKKLLQLYSTVDDHAVKAFNELLKCQNIVRSHVRSLLELIGDESNEEKEKNMTQKIAVLASVLCIKKSLPEPVKTQEFIKKFVTTLQMDKRLMSQMEVIMKHDCSCKEAEESVREILKKLGNPVMTNVFYMTVKKMLERVAPVMIDRAAIEVLIDLVSKMLSDIREDDLETCKPERGLKLLYTLSWVFPGAFQCRDIYSRFLQFLQLGDELAAEMTLQIFANIGSKLEFDQPETSVILVPILKRFASEGSMKQAKYAVRCLVTICRDRYMIFEHSLEELKKHLTLESTYFCTALVSVGHIAYYCPDLFGSQMKNIVSKVVVKDLLMQDRDNQRSDGDGWCSEDELSDETKAKIEGMKLMVRWLLGLKTSTNSAISSLKLLTTVILHDGDLMEKGKIAIAEKSWLRYMAGCCILKLCQEPTYSDILTPEQFNTVARLLNDECKDVRDRFSQKLHKGLISLKLPLDFMAIFALAGNESTKDLRTQLTHNLQANVNKRRDYLKQHSVTNDKIFQFLPDYVLPYAIHLLAHDPVYKKYDNVKTLQSIKECLWFLMEPLMMNNENYSFGFFKKLLENIKQTKDAQNPADEMQNMKLYAVCDLALSIVLSKTTNFVLVEHPVEPKLPSKLFTDVDRTHANTKTYLPAELTVNPPKVLNKLTYTVLTPTRLMQTFL</sequence>
<keyword evidence="4" id="KW-0539">Nucleus</keyword>
<dbReference type="InterPro" id="IPR011989">
    <property type="entry name" value="ARM-like"/>
</dbReference>
<keyword evidence="2" id="KW-0132">Cell division</keyword>
<dbReference type="eggNOG" id="KOG1525">
    <property type="taxonomic scope" value="Eukaryota"/>
</dbReference>
<reference evidence="7" key="1">
    <citation type="submission" date="2011-05" db="EMBL/GenBank/DDBJ databases">
        <authorList>
            <person name="Richards S.R."/>
            <person name="Qu J."/>
            <person name="Jiang H."/>
            <person name="Jhangiani S.N."/>
            <person name="Agravi P."/>
            <person name="Goodspeed R."/>
            <person name="Gross S."/>
            <person name="Mandapat C."/>
            <person name="Jackson L."/>
            <person name="Mathew T."/>
            <person name="Pu L."/>
            <person name="Thornton R."/>
            <person name="Saada N."/>
            <person name="Wilczek-Boney K.B."/>
            <person name="Lee S."/>
            <person name="Kovar C."/>
            <person name="Wu Y."/>
            <person name="Scherer S.E."/>
            <person name="Worley K.C."/>
            <person name="Muzny D.M."/>
            <person name="Gibbs R."/>
        </authorList>
    </citation>
    <scope>NUCLEOTIDE SEQUENCE</scope>
    <source>
        <strain evidence="7">Brora</strain>
    </source>
</reference>
<dbReference type="HOGENOM" id="CLU_004041_0_0_1"/>